<name>A0ABP1I9H4_9EUKA</name>
<organism evidence="2 3">
    <name type="scientific">Hexamita inflata</name>
    <dbReference type="NCBI Taxonomy" id="28002"/>
    <lineage>
        <taxon>Eukaryota</taxon>
        <taxon>Metamonada</taxon>
        <taxon>Diplomonadida</taxon>
        <taxon>Hexamitidae</taxon>
        <taxon>Hexamitinae</taxon>
        <taxon>Hexamita</taxon>
    </lineage>
</organism>
<protein>
    <submittedName>
        <fullName evidence="2">Hypothetical_protein</fullName>
    </submittedName>
</protein>
<gene>
    <name evidence="2" type="ORF">HINF_LOCUS22698</name>
</gene>
<accession>A0ABP1I9H4</accession>
<reference evidence="2 3" key="1">
    <citation type="submission" date="2024-07" db="EMBL/GenBank/DDBJ databases">
        <authorList>
            <person name="Akdeniz Z."/>
        </authorList>
    </citation>
    <scope>NUCLEOTIDE SEQUENCE [LARGE SCALE GENOMIC DNA]</scope>
</reference>
<proteinExistence type="predicted"/>
<dbReference type="Proteomes" id="UP001642409">
    <property type="component" value="Unassembled WGS sequence"/>
</dbReference>
<keyword evidence="1" id="KW-1133">Transmembrane helix</keyword>
<feature type="transmembrane region" description="Helical" evidence="1">
    <location>
        <begin position="39"/>
        <end position="65"/>
    </location>
</feature>
<comment type="caution">
    <text evidence="2">The sequence shown here is derived from an EMBL/GenBank/DDBJ whole genome shotgun (WGS) entry which is preliminary data.</text>
</comment>
<keyword evidence="1" id="KW-0812">Transmembrane</keyword>
<evidence type="ECO:0000256" key="1">
    <source>
        <dbReference type="SAM" id="Phobius"/>
    </source>
</evidence>
<keyword evidence="3" id="KW-1185">Reference proteome</keyword>
<dbReference type="EMBL" id="CAXDID020000064">
    <property type="protein sequence ID" value="CAL6011320.1"/>
    <property type="molecule type" value="Genomic_DNA"/>
</dbReference>
<evidence type="ECO:0000313" key="2">
    <source>
        <dbReference type="EMBL" id="CAL6011320.1"/>
    </source>
</evidence>
<evidence type="ECO:0000313" key="3">
    <source>
        <dbReference type="Proteomes" id="UP001642409"/>
    </source>
</evidence>
<keyword evidence="1" id="KW-0472">Membrane</keyword>
<sequence>MDCFDSYIECVYYAASKDGGDCEFSDGLYQWCYFSVENIAWWVWLLISIGVVSLISSIACCICCCCKKKVKYQKIVEVKVPSMEQQIPVQYVQPVNPQPVYQSVQNIPQFNAPYQPATLSQVPIMPHMK</sequence>